<dbReference type="Pfam" id="PF11626">
    <property type="entry name" value="Rap1_C"/>
    <property type="match status" value="1"/>
</dbReference>
<evidence type="ECO:0000313" key="16">
    <source>
        <dbReference type="EMBL" id="KAK5100207.1"/>
    </source>
</evidence>
<evidence type="ECO:0000256" key="8">
    <source>
        <dbReference type="ARBA" id="ARBA00023159"/>
    </source>
</evidence>
<feature type="compositionally biased region" description="Polar residues" evidence="12">
    <location>
        <begin position="219"/>
        <end position="229"/>
    </location>
</feature>
<feature type="compositionally biased region" description="Low complexity" evidence="12">
    <location>
        <begin position="1081"/>
        <end position="1099"/>
    </location>
</feature>
<evidence type="ECO:0000256" key="4">
    <source>
        <dbReference type="ARBA" id="ARBA00017805"/>
    </source>
</evidence>
<evidence type="ECO:0000259" key="14">
    <source>
        <dbReference type="Pfam" id="PF11626"/>
    </source>
</evidence>
<feature type="compositionally biased region" description="Low complexity" evidence="12">
    <location>
        <begin position="497"/>
        <end position="508"/>
    </location>
</feature>
<dbReference type="InterPro" id="IPR021661">
    <property type="entry name" value="Rap1_C"/>
</dbReference>
<evidence type="ECO:0000256" key="3">
    <source>
        <dbReference type="ARBA" id="ARBA00010467"/>
    </source>
</evidence>
<feature type="domain" description="TRF2-interacting telomeric protein/Rap1 C-terminal" evidence="14">
    <location>
        <begin position="1022"/>
        <end position="1069"/>
    </location>
</feature>
<dbReference type="InterPro" id="IPR038104">
    <property type="entry name" value="Rap1_C_sf"/>
</dbReference>
<feature type="domain" description="TERF2-interacting telomeric protein 1 Myb" evidence="13">
    <location>
        <begin position="116"/>
        <end position="169"/>
    </location>
</feature>
<protein>
    <recommendedName>
        <fullName evidence="4">Telomeric repeat-binding factor 2-interacting protein 1</fullName>
    </recommendedName>
    <alternativeName>
        <fullName evidence="11">Repressor/activator protein 1 homolog</fullName>
    </alternativeName>
</protein>
<evidence type="ECO:0000259" key="15">
    <source>
        <dbReference type="Pfam" id="PF16589"/>
    </source>
</evidence>
<sequence>MPDDVLQSPPRIGRLFSPLKFWVAHRIPDRSEVLKALTNHGGLVVQFEKDADYCLADPAAKLLPTGRTFYDYKYVDDSLNISQLQDPDDYRIQLPAAADRPVGSRTLAGKSTRTRFTPQDDQLLCNWIIPYRDNGGTWQGNEIYKQLERRYPHHPYQSWRSRFIDYVQHMRFNVTETVNPFEEIANAEAEQDRQRLPKRRRLNDPRSVDIETTAAGPAQVTQQAQTLEPTASAFARPPSLPRTPRQQQISPPPADGAELEDRARQLPSLRDVVNVVDLDSASAIESQTTVPNTENIELTPRDSRRQSLSVKAWRSMREVFPTLTWTEGDRLYKAVPYIYNSNPDNRKTCFQNMSQAGEWDKHSAEQWETYYHEAILPEYIRRNGIRDEEELEVFIADALAREEAQRGQTPEIKREPSPDPRDPVERQRDRELERARAETEDIAFSDTSSDSENQADAPAAYKEDSTVQRRSSPAVEPRAPAAQRAGVHANEGRKRASQQTNSTQSDSQPVQASQPPTVSPKKGLFGQTLSISQTATQAGTQTELTSTEVNTGTALHHSSVLGEANRAPVTSSLSSVPTAQKPPESYQLPPKSASTSQETAQDDTADNSAVTDAGLKTSVTSIGNQPEQRAPSAPSRASSPSIDLLGDGELDGDDDGRSQGALSDTGSEYMAFDTAPERSQLWETAADHADEEVDESVDEDEGGTTGESDQHEGDTAALGKKSMIPLPPTPIRPRVIFKDIEDDDEEITNEPDAYSMQHEEVVRSIITERIETQALFEQNENDASEFDLPPPEGGWEALGLADISEENPDEPVSSVELPDDHPLKQRVSPSPSPSQTTKSSTEPDNRNSSPVVVPQAQEVHELSSDETQAATDGEEEEAEVQVAPAPQIRETPRSAPGRSVSIASAITTSSHTTSSGEQSSGSPAFDNLPSLRILQDWVEAQRKRYEELPPRVFRRLASIAMQSTNENITSATILLRNMVAAYTASETTRRLEHNRLQNLKKPPQPKPKPFKLKTQLSDTEAKAFLPDDVMGVWTAGDDEAILSCTSASIRRVHKKHTKNGAKKRARFLRHRYGLVSKTGRAAGPSTSATPATGSGMRER</sequence>
<feature type="region of interest" description="Disordered" evidence="12">
    <location>
        <begin position="778"/>
        <end position="927"/>
    </location>
</feature>
<dbReference type="Gene3D" id="1.10.10.60">
    <property type="entry name" value="Homeodomain-like"/>
    <property type="match status" value="1"/>
</dbReference>
<dbReference type="InterPro" id="IPR009057">
    <property type="entry name" value="Homeodomain-like_sf"/>
</dbReference>
<keyword evidence="10" id="KW-0539">Nucleus</keyword>
<dbReference type="Gene3D" id="1.10.10.2170">
    <property type="match status" value="1"/>
</dbReference>
<evidence type="ECO:0000256" key="6">
    <source>
        <dbReference type="ARBA" id="ARBA00022895"/>
    </source>
</evidence>
<evidence type="ECO:0000256" key="1">
    <source>
        <dbReference type="ARBA" id="ARBA00004123"/>
    </source>
</evidence>
<dbReference type="Pfam" id="PF16589">
    <property type="entry name" value="BRCT_2"/>
    <property type="match status" value="1"/>
</dbReference>
<feature type="compositionally biased region" description="Low complexity" evidence="12">
    <location>
        <begin position="899"/>
        <end position="922"/>
    </location>
</feature>
<dbReference type="SUPFAM" id="SSF46689">
    <property type="entry name" value="Homeodomain-like"/>
    <property type="match status" value="1"/>
</dbReference>
<evidence type="ECO:0000256" key="7">
    <source>
        <dbReference type="ARBA" id="ARBA00023015"/>
    </source>
</evidence>
<keyword evidence="5" id="KW-0158">Chromosome</keyword>
<feature type="compositionally biased region" description="Low complexity" evidence="12">
    <location>
        <begin position="629"/>
        <end position="645"/>
    </location>
</feature>
<feature type="compositionally biased region" description="Polar residues" evidence="12">
    <location>
        <begin position="568"/>
        <end position="578"/>
    </location>
</feature>
<gene>
    <name evidence="16" type="ORF">LTR24_001002</name>
</gene>
<dbReference type="EMBL" id="JAVRRG010000007">
    <property type="protein sequence ID" value="KAK5100207.1"/>
    <property type="molecule type" value="Genomic_DNA"/>
</dbReference>
<comment type="caution">
    <text evidence="16">The sequence shown here is derived from an EMBL/GenBank/DDBJ whole genome shotgun (WGS) entry which is preliminary data.</text>
</comment>
<comment type="similarity">
    <text evidence="3">Belongs to the RAP1 family.</text>
</comment>
<dbReference type="Proteomes" id="UP001345013">
    <property type="component" value="Unassembled WGS sequence"/>
</dbReference>
<keyword evidence="8" id="KW-0010">Activator</keyword>
<dbReference type="InterPro" id="IPR001357">
    <property type="entry name" value="BRCT_dom"/>
</dbReference>
<dbReference type="InterPro" id="IPR015010">
    <property type="entry name" value="TERF2IP_Myb"/>
</dbReference>
<feature type="region of interest" description="Disordered" evidence="12">
    <location>
        <begin position="1074"/>
        <end position="1099"/>
    </location>
</feature>
<keyword evidence="7" id="KW-0805">Transcription regulation</keyword>
<evidence type="ECO:0000259" key="13">
    <source>
        <dbReference type="Pfam" id="PF08914"/>
    </source>
</evidence>
<dbReference type="Pfam" id="PF08914">
    <property type="entry name" value="Myb_Rap1"/>
    <property type="match status" value="1"/>
</dbReference>
<evidence type="ECO:0000256" key="11">
    <source>
        <dbReference type="ARBA" id="ARBA00032471"/>
    </source>
</evidence>
<evidence type="ECO:0000256" key="5">
    <source>
        <dbReference type="ARBA" id="ARBA00022454"/>
    </source>
</evidence>
<evidence type="ECO:0000256" key="9">
    <source>
        <dbReference type="ARBA" id="ARBA00023163"/>
    </source>
</evidence>
<feature type="region of interest" description="Disordered" evidence="12">
    <location>
        <begin position="402"/>
        <end position="732"/>
    </location>
</feature>
<feature type="compositionally biased region" description="Polar residues" evidence="12">
    <location>
        <begin position="527"/>
        <end position="553"/>
    </location>
</feature>
<evidence type="ECO:0000313" key="17">
    <source>
        <dbReference type="Proteomes" id="UP001345013"/>
    </source>
</evidence>
<feature type="compositionally biased region" description="Polar residues" evidence="12">
    <location>
        <begin position="445"/>
        <end position="454"/>
    </location>
</feature>
<keyword evidence="17" id="KW-1185">Reference proteome</keyword>
<feature type="compositionally biased region" description="Acidic residues" evidence="12">
    <location>
        <begin position="689"/>
        <end position="702"/>
    </location>
</feature>
<organism evidence="16 17">
    <name type="scientific">Lithohypha guttulata</name>
    <dbReference type="NCBI Taxonomy" id="1690604"/>
    <lineage>
        <taxon>Eukaryota</taxon>
        <taxon>Fungi</taxon>
        <taxon>Dikarya</taxon>
        <taxon>Ascomycota</taxon>
        <taxon>Pezizomycotina</taxon>
        <taxon>Eurotiomycetes</taxon>
        <taxon>Chaetothyriomycetidae</taxon>
        <taxon>Chaetothyriales</taxon>
        <taxon>Trichomeriaceae</taxon>
        <taxon>Lithohypha</taxon>
    </lineage>
</organism>
<dbReference type="InterPro" id="IPR039595">
    <property type="entry name" value="TE2IP/Rap1"/>
</dbReference>
<feature type="compositionally biased region" description="Basic and acidic residues" evidence="12">
    <location>
        <begin position="402"/>
        <end position="439"/>
    </location>
</feature>
<name>A0ABR0KLX0_9EURO</name>
<comment type="subcellular location">
    <subcellularLocation>
        <location evidence="2">Chromosome</location>
        <location evidence="2">Telomere</location>
    </subcellularLocation>
    <subcellularLocation>
        <location evidence="1">Nucleus</location>
    </subcellularLocation>
</comment>
<feature type="region of interest" description="Disordered" evidence="12">
    <location>
        <begin position="188"/>
        <end position="260"/>
    </location>
</feature>
<feature type="compositionally biased region" description="Polar residues" evidence="12">
    <location>
        <begin position="617"/>
        <end position="627"/>
    </location>
</feature>
<keyword evidence="9" id="KW-0804">Transcription</keyword>
<proteinExistence type="inferred from homology"/>
<evidence type="ECO:0000256" key="2">
    <source>
        <dbReference type="ARBA" id="ARBA00004574"/>
    </source>
</evidence>
<dbReference type="PANTHER" id="PTHR16466">
    <property type="entry name" value="TELOMERE REPEAT-BINDING FACTOR 2-INTERACTING PROTEIN 1"/>
    <property type="match status" value="1"/>
</dbReference>
<keyword evidence="6" id="KW-0779">Telomere</keyword>
<reference evidence="16 17" key="1">
    <citation type="submission" date="2023-08" db="EMBL/GenBank/DDBJ databases">
        <title>Black Yeasts Isolated from many extreme environments.</title>
        <authorList>
            <person name="Coleine C."/>
            <person name="Stajich J.E."/>
            <person name="Selbmann L."/>
        </authorList>
    </citation>
    <scope>NUCLEOTIDE SEQUENCE [LARGE SCALE GENOMIC DNA]</scope>
    <source>
        <strain evidence="16 17">CCFEE 5885</strain>
    </source>
</reference>
<feature type="domain" description="BRCT" evidence="15">
    <location>
        <begin position="15"/>
        <end position="91"/>
    </location>
</feature>
<dbReference type="PANTHER" id="PTHR16466:SF6">
    <property type="entry name" value="TELOMERIC REPEAT-BINDING FACTOR 2-INTERACTING PROTEIN 1"/>
    <property type="match status" value="1"/>
</dbReference>
<evidence type="ECO:0000256" key="12">
    <source>
        <dbReference type="SAM" id="MobiDB-lite"/>
    </source>
</evidence>
<accession>A0ABR0KLX0</accession>
<evidence type="ECO:0000256" key="10">
    <source>
        <dbReference type="ARBA" id="ARBA00023242"/>
    </source>
</evidence>
<dbReference type="CDD" id="cd11655">
    <property type="entry name" value="rap1_myb-like"/>
    <property type="match status" value="1"/>
</dbReference>